<dbReference type="Pfam" id="PF04954">
    <property type="entry name" value="SIP"/>
    <property type="match status" value="1"/>
</dbReference>
<comment type="similarity">
    <text evidence="1">Belongs to the SIP oxidoreductase family.</text>
</comment>
<evidence type="ECO:0000313" key="4">
    <source>
        <dbReference type="Proteomes" id="UP000308196"/>
    </source>
</evidence>
<dbReference type="Gene3D" id="3.40.50.80">
    <property type="entry name" value="Nucleotide-binding domain of ferredoxin-NADP reductase (FNR) module"/>
    <property type="match status" value="1"/>
</dbReference>
<dbReference type="Proteomes" id="UP000308196">
    <property type="component" value="Chromosome"/>
</dbReference>
<proteinExistence type="inferred from homology"/>
<sequence>MNLEERIFTKLFMNWATVIGKKEIAEKVFHFTLEVSINFTGLIPGQHLRLLLFPNQKGKLRDRVRTYSIWRCQCDGKKSYIDIAVCAHTDGPGSKWAEITEVGSQVLISRPLGKFTLDTTKSKHLFIGDITALSHFYCFTHHLTPQQEIDGIIYGKDEKQLFTDFNGTLGFTFQKTANGTDTSLLAYYRSLKIGRDTRVYIGGDGHLCIALNNLFVKELGLPRKQLKVKPFWILGKTGLE</sequence>
<dbReference type="InterPro" id="IPR017938">
    <property type="entry name" value="Riboflavin_synthase-like_b-brl"/>
</dbReference>
<dbReference type="Pfam" id="PF08021">
    <property type="entry name" value="FAD_binding_9"/>
    <property type="match status" value="1"/>
</dbReference>
<dbReference type="KEGG" id="stha:NCTC11429_00146"/>
<accession>A0A4U9UFG6</accession>
<dbReference type="STRING" id="1123265.GCA_000686625_04908"/>
<dbReference type="InterPro" id="IPR039374">
    <property type="entry name" value="SIP_fam"/>
</dbReference>
<dbReference type="InterPro" id="IPR017927">
    <property type="entry name" value="FAD-bd_FR_type"/>
</dbReference>
<dbReference type="InterPro" id="IPR013113">
    <property type="entry name" value="SIP_FAD-bd"/>
</dbReference>
<dbReference type="EMBL" id="LR590484">
    <property type="protein sequence ID" value="VTR28204.1"/>
    <property type="molecule type" value="Genomic_DNA"/>
</dbReference>
<evidence type="ECO:0000313" key="3">
    <source>
        <dbReference type="EMBL" id="VTR28204.1"/>
    </source>
</evidence>
<dbReference type="InterPro" id="IPR007037">
    <property type="entry name" value="SIP_rossman_dom"/>
</dbReference>
<dbReference type="PROSITE" id="PS51384">
    <property type="entry name" value="FAD_FR"/>
    <property type="match status" value="1"/>
</dbReference>
<dbReference type="Gene3D" id="2.40.30.10">
    <property type="entry name" value="Translation factors"/>
    <property type="match status" value="1"/>
</dbReference>
<dbReference type="GeneID" id="78460978"/>
<dbReference type="PANTHER" id="PTHR30157">
    <property type="entry name" value="FERRIC REDUCTASE, NADPH-DEPENDENT"/>
    <property type="match status" value="1"/>
</dbReference>
<dbReference type="GO" id="GO:0016491">
    <property type="term" value="F:oxidoreductase activity"/>
    <property type="evidence" value="ECO:0007669"/>
    <property type="project" value="InterPro"/>
</dbReference>
<reference evidence="3 4" key="1">
    <citation type="submission" date="2019-05" db="EMBL/GenBank/DDBJ databases">
        <authorList>
            <consortium name="Pathogen Informatics"/>
        </authorList>
    </citation>
    <scope>NUCLEOTIDE SEQUENCE [LARGE SCALE GENOMIC DNA]</scope>
    <source>
        <strain evidence="3 4">NCTC11429</strain>
    </source>
</reference>
<dbReference type="RefSeq" id="WP_028071457.1">
    <property type="nucleotide sequence ID" value="NZ_LR590484.1"/>
</dbReference>
<evidence type="ECO:0000256" key="1">
    <source>
        <dbReference type="ARBA" id="ARBA00035644"/>
    </source>
</evidence>
<evidence type="ECO:0000259" key="2">
    <source>
        <dbReference type="PROSITE" id="PS51384"/>
    </source>
</evidence>
<name>A0A4U9UFG6_9SPHI</name>
<gene>
    <name evidence="3" type="ORF">NCTC11429_00146</name>
</gene>
<feature type="domain" description="FAD-binding FR-type" evidence="2">
    <location>
        <begin position="11"/>
        <end position="118"/>
    </location>
</feature>
<dbReference type="InterPro" id="IPR039261">
    <property type="entry name" value="FNR_nucleotide-bd"/>
</dbReference>
<protein>
    <submittedName>
        <fullName evidence="3">Siderophore-interacting protein</fullName>
    </submittedName>
</protein>
<organism evidence="3 4">
    <name type="scientific">Sphingobacterium thalpophilum</name>
    <dbReference type="NCBI Taxonomy" id="259"/>
    <lineage>
        <taxon>Bacteria</taxon>
        <taxon>Pseudomonadati</taxon>
        <taxon>Bacteroidota</taxon>
        <taxon>Sphingobacteriia</taxon>
        <taxon>Sphingobacteriales</taxon>
        <taxon>Sphingobacteriaceae</taxon>
        <taxon>Sphingobacterium</taxon>
    </lineage>
</organism>
<dbReference type="PANTHER" id="PTHR30157:SF0">
    <property type="entry name" value="NADPH-DEPENDENT FERRIC-CHELATE REDUCTASE"/>
    <property type="match status" value="1"/>
</dbReference>
<dbReference type="AlphaFoldDB" id="A0A4U9UFG6"/>
<dbReference type="SUPFAM" id="SSF63380">
    <property type="entry name" value="Riboflavin synthase domain-like"/>
    <property type="match status" value="1"/>
</dbReference>